<dbReference type="NCBIfam" id="TIGR02937">
    <property type="entry name" value="sigma70-ECF"/>
    <property type="match status" value="1"/>
</dbReference>
<dbReference type="GO" id="GO:0016987">
    <property type="term" value="F:sigma factor activity"/>
    <property type="evidence" value="ECO:0007669"/>
    <property type="project" value="InterPro"/>
</dbReference>
<sequence>MIDTAVERIDRMLAGLPTRARRAFLLNRLEGLPRQMIAERLGVSQGTVERDLRRAFIHCLAPSGECR</sequence>
<dbReference type="EMBL" id="QJUP01000001">
    <property type="protein sequence ID" value="TBU99783.1"/>
    <property type="molecule type" value="Genomic_DNA"/>
</dbReference>
<evidence type="ECO:0000259" key="1">
    <source>
        <dbReference type="Pfam" id="PF08281"/>
    </source>
</evidence>
<evidence type="ECO:0000313" key="2">
    <source>
        <dbReference type="EMBL" id="TBU99783.1"/>
    </source>
</evidence>
<dbReference type="InterPro" id="IPR013324">
    <property type="entry name" value="RNA_pol_sigma_r3/r4-like"/>
</dbReference>
<accession>A0A4Q9RDJ0</accession>
<dbReference type="AlphaFoldDB" id="A0A4Q9RDJ0"/>
<dbReference type="InterPro" id="IPR036388">
    <property type="entry name" value="WH-like_DNA-bd_sf"/>
</dbReference>
<gene>
    <name evidence="2" type="ORF">DNJ96_00310</name>
</gene>
<comment type="caution">
    <text evidence="2">The sequence shown here is derived from an EMBL/GenBank/DDBJ whole genome shotgun (WGS) entry which is preliminary data.</text>
</comment>
<dbReference type="Gene3D" id="1.10.10.10">
    <property type="entry name" value="Winged helix-like DNA-binding domain superfamily/Winged helix DNA-binding domain"/>
    <property type="match status" value="1"/>
</dbReference>
<proteinExistence type="predicted"/>
<keyword evidence="3" id="KW-1185">Reference proteome</keyword>
<dbReference type="GO" id="GO:0003677">
    <property type="term" value="F:DNA binding"/>
    <property type="evidence" value="ECO:0007669"/>
    <property type="project" value="InterPro"/>
</dbReference>
<dbReference type="GO" id="GO:0006352">
    <property type="term" value="P:DNA-templated transcription initiation"/>
    <property type="evidence" value="ECO:0007669"/>
    <property type="project" value="InterPro"/>
</dbReference>
<dbReference type="Proteomes" id="UP000292639">
    <property type="component" value="Unassembled WGS sequence"/>
</dbReference>
<feature type="domain" description="RNA polymerase sigma factor 70 region 4 type 2" evidence="1">
    <location>
        <begin position="7"/>
        <end position="59"/>
    </location>
</feature>
<name>A0A4Q9RDJ0_9GAMM</name>
<reference evidence="2 3" key="1">
    <citation type="submission" date="2018-06" db="EMBL/GenBank/DDBJ databases">
        <title>Three novel Pseudomonas species isolated from symptomatic oak.</title>
        <authorList>
            <person name="Bueno-Gonzalez V."/>
            <person name="Brady C."/>
        </authorList>
    </citation>
    <scope>NUCLEOTIDE SEQUENCE [LARGE SCALE GENOMIC DNA]</scope>
    <source>
        <strain evidence="2 3">P17C</strain>
    </source>
</reference>
<dbReference type="InterPro" id="IPR014284">
    <property type="entry name" value="RNA_pol_sigma-70_dom"/>
</dbReference>
<evidence type="ECO:0000313" key="3">
    <source>
        <dbReference type="Proteomes" id="UP000292639"/>
    </source>
</evidence>
<organism evidence="2 3">
    <name type="scientific">Stutzerimonas kirkiae</name>
    <dbReference type="NCBI Taxonomy" id="2211392"/>
    <lineage>
        <taxon>Bacteria</taxon>
        <taxon>Pseudomonadati</taxon>
        <taxon>Pseudomonadota</taxon>
        <taxon>Gammaproteobacteria</taxon>
        <taxon>Pseudomonadales</taxon>
        <taxon>Pseudomonadaceae</taxon>
        <taxon>Stutzerimonas</taxon>
    </lineage>
</organism>
<dbReference type="InterPro" id="IPR013249">
    <property type="entry name" value="RNA_pol_sigma70_r4_t2"/>
</dbReference>
<dbReference type="OrthoDB" id="9797134at2"/>
<dbReference type="Pfam" id="PF08281">
    <property type="entry name" value="Sigma70_r4_2"/>
    <property type="match status" value="1"/>
</dbReference>
<dbReference type="SUPFAM" id="SSF88659">
    <property type="entry name" value="Sigma3 and sigma4 domains of RNA polymerase sigma factors"/>
    <property type="match status" value="1"/>
</dbReference>
<protein>
    <recommendedName>
        <fullName evidence="1">RNA polymerase sigma factor 70 region 4 type 2 domain-containing protein</fullName>
    </recommendedName>
</protein>